<keyword evidence="2" id="KW-1185">Reference proteome</keyword>
<name>A0ABN9WAX4_9DINO</name>
<sequence>MGEGDGNCLADHEDGGGNWCCRQLLPCRLSALAEDWHQAGIILIDASGYSDGDIRRFAEGLDIVRPGTRVGFPPSPAGPLARDPRRIPPGRRFSLARSALYRSTTSGNSTVFILAGSRPEVPLGGGISSCRNA</sequence>
<proteinExistence type="predicted"/>
<comment type="caution">
    <text evidence="1">The sequence shown here is derived from an EMBL/GenBank/DDBJ whole genome shotgun (WGS) entry which is preliminary data.</text>
</comment>
<protein>
    <submittedName>
        <fullName evidence="1">Uncharacterized protein</fullName>
    </submittedName>
</protein>
<organism evidence="1 2">
    <name type="scientific">Prorocentrum cordatum</name>
    <dbReference type="NCBI Taxonomy" id="2364126"/>
    <lineage>
        <taxon>Eukaryota</taxon>
        <taxon>Sar</taxon>
        <taxon>Alveolata</taxon>
        <taxon>Dinophyceae</taxon>
        <taxon>Prorocentrales</taxon>
        <taxon>Prorocentraceae</taxon>
        <taxon>Prorocentrum</taxon>
    </lineage>
</organism>
<reference evidence="1" key="1">
    <citation type="submission" date="2023-10" db="EMBL/GenBank/DDBJ databases">
        <authorList>
            <person name="Chen Y."/>
            <person name="Shah S."/>
            <person name="Dougan E. K."/>
            <person name="Thang M."/>
            <person name="Chan C."/>
        </authorList>
    </citation>
    <scope>NUCLEOTIDE SEQUENCE [LARGE SCALE GENOMIC DNA]</scope>
</reference>
<dbReference type="Proteomes" id="UP001189429">
    <property type="component" value="Unassembled WGS sequence"/>
</dbReference>
<accession>A0ABN9WAX4</accession>
<gene>
    <name evidence="1" type="ORF">PCOR1329_LOCUS65631</name>
</gene>
<dbReference type="EMBL" id="CAUYUJ010018411">
    <property type="protein sequence ID" value="CAK0883407.1"/>
    <property type="molecule type" value="Genomic_DNA"/>
</dbReference>
<evidence type="ECO:0000313" key="2">
    <source>
        <dbReference type="Proteomes" id="UP001189429"/>
    </source>
</evidence>
<evidence type="ECO:0000313" key="1">
    <source>
        <dbReference type="EMBL" id="CAK0883407.1"/>
    </source>
</evidence>